<sequence>MRLWGIWDKLYQRCTRLQYIEKENNIFRIVRLRYRGEPLVTSDNRMISAGDLILKLHIHNYYFATLCSGVKNDLRIALLLRQQILRSLPQLASYLNAMEEQDVIKGIVGTTMLNKGVEPLGFSISDVPMNWFFRYKRWYLKIMLRLIHPDGKGRLKTWKHEVPLKRVYMSKEELLRRYLPREAETAGDTR</sequence>
<reference evidence="2" key="1">
    <citation type="submission" date="2022-06" db="EMBL/GenBank/DDBJ databases">
        <title>Genome sequencing of Brevibacillus sp. BB3-R1.</title>
        <authorList>
            <person name="Heo J."/>
            <person name="Lee D."/>
            <person name="Won M."/>
            <person name="Han B.-H."/>
            <person name="Hong S.-B."/>
            <person name="Kwon S.-W."/>
        </authorList>
    </citation>
    <scope>NUCLEOTIDE SEQUENCE</scope>
    <source>
        <strain evidence="2">BB3-R1</strain>
    </source>
</reference>
<evidence type="ECO:0000313" key="3">
    <source>
        <dbReference type="Proteomes" id="UP001056500"/>
    </source>
</evidence>
<gene>
    <name evidence="2" type="ORF">NDK47_08200</name>
</gene>
<name>A0ABY4WRM6_9BACL</name>
<dbReference type="Proteomes" id="UP001056500">
    <property type="component" value="Chromosome"/>
</dbReference>
<evidence type="ECO:0000259" key="1">
    <source>
        <dbReference type="Pfam" id="PF22790"/>
    </source>
</evidence>
<feature type="domain" description="YkoP-like" evidence="1">
    <location>
        <begin position="2"/>
        <end position="178"/>
    </location>
</feature>
<accession>A0ABY4WRM6</accession>
<dbReference type="InterPro" id="IPR054467">
    <property type="entry name" value="YkoP-like_dom"/>
</dbReference>
<keyword evidence="3" id="KW-1185">Reference proteome</keyword>
<evidence type="ECO:0000313" key="2">
    <source>
        <dbReference type="EMBL" id="USG67241.1"/>
    </source>
</evidence>
<organism evidence="2 3">
    <name type="scientific">Brevibacillus ruminantium</name>
    <dbReference type="NCBI Taxonomy" id="2950604"/>
    <lineage>
        <taxon>Bacteria</taxon>
        <taxon>Bacillati</taxon>
        <taxon>Bacillota</taxon>
        <taxon>Bacilli</taxon>
        <taxon>Bacillales</taxon>
        <taxon>Paenibacillaceae</taxon>
        <taxon>Brevibacillus</taxon>
    </lineage>
</organism>
<proteinExistence type="predicted"/>
<dbReference type="Pfam" id="PF22790">
    <property type="entry name" value="YkoP"/>
    <property type="match status" value="1"/>
</dbReference>
<dbReference type="EMBL" id="CP098755">
    <property type="protein sequence ID" value="USG67241.1"/>
    <property type="molecule type" value="Genomic_DNA"/>
</dbReference>
<protein>
    <recommendedName>
        <fullName evidence="1">YkoP-like domain-containing protein</fullName>
    </recommendedName>
</protein>